<dbReference type="FunCoup" id="A0A1S3W9V4">
    <property type="interactions" value="217"/>
</dbReference>
<dbReference type="InterPro" id="IPR003961">
    <property type="entry name" value="FN3_dom"/>
</dbReference>
<evidence type="ECO:0000259" key="9">
    <source>
        <dbReference type="PROSITE" id="PS50026"/>
    </source>
</evidence>
<dbReference type="Gene3D" id="3.80.10.10">
    <property type="entry name" value="Ribonuclease Inhibitor"/>
    <property type="match status" value="2"/>
</dbReference>
<evidence type="ECO:0000313" key="12">
    <source>
        <dbReference type="RefSeq" id="XP_016043130.2"/>
    </source>
</evidence>
<keyword evidence="4 5" id="KW-1015">Disulfide bond</keyword>
<keyword evidence="2 8" id="KW-0732">Signal</keyword>
<feature type="transmembrane region" description="Helical" evidence="7">
    <location>
        <begin position="584"/>
        <end position="606"/>
    </location>
</feature>
<dbReference type="PROSITE" id="PS00022">
    <property type="entry name" value="EGF_1"/>
    <property type="match status" value="1"/>
</dbReference>
<reference evidence="12" key="1">
    <citation type="submission" date="2025-08" db="UniProtKB">
        <authorList>
            <consortium name="RefSeq"/>
        </authorList>
    </citation>
    <scope>IDENTIFICATION</scope>
</reference>
<dbReference type="PROSITE" id="PS50026">
    <property type="entry name" value="EGF_3"/>
    <property type="match status" value="1"/>
</dbReference>
<dbReference type="PROSITE" id="PS01186">
    <property type="entry name" value="EGF_2"/>
    <property type="match status" value="1"/>
</dbReference>
<dbReference type="InterPro" id="IPR000372">
    <property type="entry name" value="LRRNT"/>
</dbReference>
<evidence type="ECO:0000259" key="10">
    <source>
        <dbReference type="PROSITE" id="PS50853"/>
    </source>
</evidence>
<keyword evidence="7" id="KW-0812">Transmembrane</keyword>
<dbReference type="Proteomes" id="UP001652624">
    <property type="component" value="Chromosome 15"/>
</dbReference>
<keyword evidence="11" id="KW-1185">Reference proteome</keyword>
<dbReference type="InterPro" id="IPR003591">
    <property type="entry name" value="Leu-rich_rpt_typical-subtyp"/>
</dbReference>
<feature type="region of interest" description="Disordered" evidence="6">
    <location>
        <begin position="456"/>
        <end position="477"/>
    </location>
</feature>
<evidence type="ECO:0000256" key="5">
    <source>
        <dbReference type="PROSITE-ProRule" id="PRU00076"/>
    </source>
</evidence>
<evidence type="ECO:0000256" key="4">
    <source>
        <dbReference type="ARBA" id="ARBA00023157"/>
    </source>
</evidence>
<dbReference type="PROSITE" id="PS51450">
    <property type="entry name" value="LRR"/>
    <property type="match status" value="2"/>
</dbReference>
<dbReference type="InterPro" id="IPR032675">
    <property type="entry name" value="LRR_dom_sf"/>
</dbReference>
<dbReference type="PRINTS" id="PR00019">
    <property type="entry name" value="LEURICHRPT"/>
</dbReference>
<dbReference type="InParanoid" id="A0A1S3W9V4"/>
<dbReference type="SUPFAM" id="SSF49265">
    <property type="entry name" value="Fibronectin type III"/>
    <property type="match status" value="1"/>
</dbReference>
<dbReference type="InterPro" id="IPR000483">
    <property type="entry name" value="Cys-rich_flank_reg_C"/>
</dbReference>
<accession>A0A1S3W9V4</accession>
<keyword evidence="1" id="KW-0433">Leucine-rich repeat</keyword>
<dbReference type="eggNOG" id="KOG0619">
    <property type="taxonomic scope" value="Eukaryota"/>
</dbReference>
<dbReference type="SUPFAM" id="SSF52058">
    <property type="entry name" value="L domain-like"/>
    <property type="match status" value="1"/>
</dbReference>
<feature type="compositionally biased region" description="Low complexity" evidence="6">
    <location>
        <begin position="357"/>
        <end position="368"/>
    </location>
</feature>
<evidence type="ECO:0000256" key="1">
    <source>
        <dbReference type="ARBA" id="ARBA00022614"/>
    </source>
</evidence>
<dbReference type="PANTHER" id="PTHR24369:SF160">
    <property type="entry name" value="VASORIN"/>
    <property type="match status" value="1"/>
</dbReference>
<dbReference type="Pfam" id="PF00008">
    <property type="entry name" value="EGF"/>
    <property type="match status" value="1"/>
</dbReference>
<evidence type="ECO:0000256" key="7">
    <source>
        <dbReference type="SAM" id="Phobius"/>
    </source>
</evidence>
<feature type="compositionally biased region" description="Pro residues" evidence="6">
    <location>
        <begin position="378"/>
        <end position="393"/>
    </location>
</feature>
<dbReference type="SUPFAM" id="SSF57196">
    <property type="entry name" value="EGF/Laminin"/>
    <property type="match status" value="1"/>
</dbReference>
<dbReference type="SMART" id="SM00181">
    <property type="entry name" value="EGF"/>
    <property type="match status" value="1"/>
</dbReference>
<dbReference type="Gene3D" id="2.60.40.10">
    <property type="entry name" value="Immunoglobulins"/>
    <property type="match status" value="1"/>
</dbReference>
<name>A0A1S3W9V4_ERIEU</name>
<keyword evidence="5" id="KW-0245">EGF-like domain</keyword>
<feature type="chain" id="PRO_5046921854" evidence="8">
    <location>
        <begin position="23"/>
        <end position="682"/>
    </location>
</feature>
<dbReference type="InterPro" id="IPR050541">
    <property type="entry name" value="LRR_TM_domain-containing"/>
</dbReference>
<dbReference type="GeneID" id="103112571"/>
<evidence type="ECO:0000313" key="11">
    <source>
        <dbReference type="Proteomes" id="UP001652624"/>
    </source>
</evidence>
<sequence length="682" mass="71903">MPPHAPPVLLLLLLALGRGARGCPASCQCSQPGTVFCAARRGTSLPSDVPPDTTHLYVFENGIAALDAPSLAGLPGLQLLDLSQNQLASLPAGVFQPLANLSNLDLTANRLREITNETFQGLHRLERLYLGRNRIRVIQPGAFDALRHLLELKLPGNQLGALPPLHLPRLLLLDLSHNPLPTLEPGALDTANVEALRLAGLGLRALDDGLLGRLRNLHDLDMADNQLERVPPAVRGLRGLTRLRLAGNTRLAQLRPEDLAGLSGLQELDLSNLSLRALPRELAGLFPRLRLLAAARNPFNCVCPLSWFGPWVRDSHLQLASPEETRCHFPPKNAGRLLLDLDYADFGCPATTTVTTTTTTTTEAATTTPSTRPEVRKPTPPPASPVPTGPAPMGPTATEASSLPPTALPTPGPAPVPQDCPSSTCLNGGTCHLGPRHHLECICPEGFEGLYCESPVRPSPATATRRPPGPLPLGLEPASPTSLRVELRRYVQARPAQLKGLRLTYRNLSGPDKRSVTLRLPASLAEYTVTQLQPNATYSVCVRPLGPSRGLEGEEACGEAHTPPAARSNHAPVTQAREGNLPLLIAPTLAAMLLALLAAIGAAYCVRRGRAAAALAAAQDKGQVGPGAGPLELEGVKAPLEPGPKVPEGGGEALAGGAECTVPLMGYSGTGPQGPLPSKPYI</sequence>
<evidence type="ECO:0000256" key="6">
    <source>
        <dbReference type="SAM" id="MobiDB-lite"/>
    </source>
</evidence>
<dbReference type="RefSeq" id="XP_016043130.2">
    <property type="nucleotide sequence ID" value="XM_016187644.2"/>
</dbReference>
<dbReference type="SMART" id="SM00082">
    <property type="entry name" value="LRRCT"/>
    <property type="match status" value="1"/>
</dbReference>
<dbReference type="InterPro" id="IPR013783">
    <property type="entry name" value="Ig-like_fold"/>
</dbReference>
<dbReference type="InterPro" id="IPR000742">
    <property type="entry name" value="EGF"/>
</dbReference>
<dbReference type="GO" id="GO:0005886">
    <property type="term" value="C:plasma membrane"/>
    <property type="evidence" value="ECO:0007669"/>
    <property type="project" value="TreeGrafter"/>
</dbReference>
<gene>
    <name evidence="12" type="primary">VASN</name>
</gene>
<feature type="disulfide bond" evidence="5">
    <location>
        <begin position="443"/>
        <end position="452"/>
    </location>
</feature>
<dbReference type="InterPro" id="IPR001611">
    <property type="entry name" value="Leu-rich_rpt"/>
</dbReference>
<keyword evidence="7" id="KW-0472">Membrane</keyword>
<dbReference type="PROSITE" id="PS50853">
    <property type="entry name" value="FN3"/>
    <property type="match status" value="1"/>
</dbReference>
<feature type="region of interest" description="Disordered" evidence="6">
    <location>
        <begin position="357"/>
        <end position="419"/>
    </location>
</feature>
<evidence type="ECO:0000256" key="8">
    <source>
        <dbReference type="SAM" id="SignalP"/>
    </source>
</evidence>
<dbReference type="Pfam" id="PF13855">
    <property type="entry name" value="LRR_8"/>
    <property type="match status" value="1"/>
</dbReference>
<dbReference type="SMART" id="SM00013">
    <property type="entry name" value="LRRNT"/>
    <property type="match status" value="1"/>
</dbReference>
<comment type="caution">
    <text evidence="5">Lacks conserved residue(s) required for the propagation of feature annotation.</text>
</comment>
<proteinExistence type="predicted"/>
<dbReference type="CDD" id="cd00063">
    <property type="entry name" value="FN3"/>
    <property type="match status" value="1"/>
</dbReference>
<protein>
    <submittedName>
        <fullName evidence="12">Vasorin</fullName>
    </submittedName>
</protein>
<dbReference type="Gene3D" id="2.10.25.10">
    <property type="entry name" value="Laminin"/>
    <property type="match status" value="1"/>
</dbReference>
<dbReference type="CDD" id="cd00054">
    <property type="entry name" value="EGF_CA"/>
    <property type="match status" value="1"/>
</dbReference>
<dbReference type="OrthoDB" id="676979at2759"/>
<evidence type="ECO:0000256" key="3">
    <source>
        <dbReference type="ARBA" id="ARBA00022737"/>
    </source>
</evidence>
<feature type="compositionally biased region" description="Low complexity" evidence="6">
    <location>
        <begin position="459"/>
        <end position="477"/>
    </location>
</feature>
<feature type="domain" description="Fibronectin type-III" evidence="10">
    <location>
        <begin position="467"/>
        <end position="565"/>
    </location>
</feature>
<dbReference type="SMART" id="SM00369">
    <property type="entry name" value="LRR_TYP"/>
    <property type="match status" value="7"/>
</dbReference>
<dbReference type="CTD" id="114990"/>
<dbReference type="PANTHER" id="PTHR24369">
    <property type="entry name" value="ANTIGEN BSP, PUTATIVE-RELATED"/>
    <property type="match status" value="1"/>
</dbReference>
<organism evidence="11 12">
    <name type="scientific">Erinaceus europaeus</name>
    <name type="common">Western European hedgehog</name>
    <dbReference type="NCBI Taxonomy" id="9365"/>
    <lineage>
        <taxon>Eukaryota</taxon>
        <taxon>Metazoa</taxon>
        <taxon>Chordata</taxon>
        <taxon>Craniata</taxon>
        <taxon>Vertebrata</taxon>
        <taxon>Euteleostomi</taxon>
        <taxon>Mammalia</taxon>
        <taxon>Eutheria</taxon>
        <taxon>Laurasiatheria</taxon>
        <taxon>Eulipotyphla</taxon>
        <taxon>Erinaceidae</taxon>
        <taxon>Erinaceinae</taxon>
        <taxon>Erinaceus</taxon>
    </lineage>
</organism>
<dbReference type="STRING" id="9365.ENSEEUP00000007082"/>
<evidence type="ECO:0000256" key="2">
    <source>
        <dbReference type="ARBA" id="ARBA00022729"/>
    </source>
</evidence>
<feature type="compositionally biased region" description="Pro residues" evidence="6">
    <location>
        <begin position="406"/>
        <end position="418"/>
    </location>
</feature>
<feature type="compositionally biased region" description="Low complexity" evidence="6">
    <location>
        <begin position="394"/>
        <end position="405"/>
    </location>
</feature>
<keyword evidence="7" id="KW-1133">Transmembrane helix</keyword>
<dbReference type="InterPro" id="IPR036116">
    <property type="entry name" value="FN3_sf"/>
</dbReference>
<feature type="domain" description="EGF-like" evidence="9">
    <location>
        <begin position="416"/>
        <end position="453"/>
    </location>
</feature>
<keyword evidence="3" id="KW-0677">Repeat</keyword>
<feature type="signal peptide" evidence="8">
    <location>
        <begin position="1"/>
        <end position="22"/>
    </location>
</feature>
<dbReference type="AlphaFoldDB" id="A0A1S3W9V4"/>